<organism evidence="7 8">
    <name type="scientific">Candidatus Uhrbacteria bacterium RIFCSPLOWO2_02_FULL_51_9</name>
    <dbReference type="NCBI Taxonomy" id="1802410"/>
    <lineage>
        <taxon>Bacteria</taxon>
        <taxon>Candidatus Uhriibacteriota</taxon>
    </lineage>
</organism>
<dbReference type="InterPro" id="IPR001505">
    <property type="entry name" value="Copper_CuA"/>
</dbReference>
<evidence type="ECO:0000256" key="1">
    <source>
        <dbReference type="ARBA" id="ARBA00004196"/>
    </source>
</evidence>
<dbReference type="Proteomes" id="UP000176678">
    <property type="component" value="Unassembled WGS sequence"/>
</dbReference>
<evidence type="ECO:0000256" key="2">
    <source>
        <dbReference type="ARBA" id="ARBA00022723"/>
    </source>
</evidence>
<evidence type="ECO:0000313" key="7">
    <source>
        <dbReference type="EMBL" id="OGL89275.1"/>
    </source>
</evidence>
<dbReference type="Pfam" id="PF13473">
    <property type="entry name" value="Cupredoxin_1"/>
    <property type="match status" value="1"/>
</dbReference>
<comment type="caution">
    <text evidence="7">The sequence shown here is derived from an EMBL/GenBank/DDBJ whole genome shotgun (WGS) entry which is preliminary data.</text>
</comment>
<comment type="subcellular location">
    <subcellularLocation>
        <location evidence="1">Cell envelope</location>
    </subcellularLocation>
</comment>
<proteinExistence type="predicted"/>
<keyword evidence="3" id="KW-0186">Copper</keyword>
<evidence type="ECO:0000259" key="6">
    <source>
        <dbReference type="PROSITE" id="PS50857"/>
    </source>
</evidence>
<name>A0A1F7VFK5_9BACT</name>
<accession>A0A1F7VFK5</accession>
<dbReference type="GO" id="GO:0030313">
    <property type="term" value="C:cell envelope"/>
    <property type="evidence" value="ECO:0007669"/>
    <property type="project" value="UniProtKB-SubCell"/>
</dbReference>
<feature type="region of interest" description="Disordered" evidence="4">
    <location>
        <begin position="24"/>
        <end position="112"/>
    </location>
</feature>
<dbReference type="EMBL" id="MGES01000009">
    <property type="protein sequence ID" value="OGL89275.1"/>
    <property type="molecule type" value="Genomic_DNA"/>
</dbReference>
<dbReference type="InterPro" id="IPR008972">
    <property type="entry name" value="Cupredoxin"/>
</dbReference>
<evidence type="ECO:0000313" key="8">
    <source>
        <dbReference type="Proteomes" id="UP000176678"/>
    </source>
</evidence>
<dbReference type="PANTHER" id="PTHR42838">
    <property type="entry name" value="CYTOCHROME C OXIDASE SUBUNIT II"/>
    <property type="match status" value="1"/>
</dbReference>
<reference evidence="7 8" key="1">
    <citation type="journal article" date="2016" name="Nat. Commun.">
        <title>Thousands of microbial genomes shed light on interconnected biogeochemical processes in an aquifer system.</title>
        <authorList>
            <person name="Anantharaman K."/>
            <person name="Brown C.T."/>
            <person name="Hug L.A."/>
            <person name="Sharon I."/>
            <person name="Castelle C.J."/>
            <person name="Probst A.J."/>
            <person name="Thomas B.C."/>
            <person name="Singh A."/>
            <person name="Wilkins M.J."/>
            <person name="Karaoz U."/>
            <person name="Brodie E.L."/>
            <person name="Williams K.H."/>
            <person name="Hubbard S.S."/>
            <person name="Banfield J.F."/>
        </authorList>
    </citation>
    <scope>NUCLEOTIDE SEQUENCE [LARGE SCALE GENOMIC DNA]</scope>
</reference>
<dbReference type="GO" id="GO:0004129">
    <property type="term" value="F:cytochrome-c oxidase activity"/>
    <property type="evidence" value="ECO:0007669"/>
    <property type="project" value="InterPro"/>
</dbReference>
<dbReference type="PROSITE" id="PS51257">
    <property type="entry name" value="PROKAR_LIPOPROTEIN"/>
    <property type="match status" value="1"/>
</dbReference>
<dbReference type="PROSITE" id="PS50857">
    <property type="entry name" value="COX2_CUA"/>
    <property type="match status" value="1"/>
</dbReference>
<feature type="compositionally biased region" description="Low complexity" evidence="4">
    <location>
        <begin position="24"/>
        <end position="42"/>
    </location>
</feature>
<dbReference type="Gene3D" id="2.60.40.420">
    <property type="entry name" value="Cupredoxins - blue copper proteins"/>
    <property type="match status" value="1"/>
</dbReference>
<dbReference type="SUPFAM" id="SSF49503">
    <property type="entry name" value="Cupredoxins"/>
    <property type="match status" value="1"/>
</dbReference>
<evidence type="ECO:0000256" key="3">
    <source>
        <dbReference type="ARBA" id="ARBA00023008"/>
    </source>
</evidence>
<dbReference type="PANTHER" id="PTHR42838:SF2">
    <property type="entry name" value="NITROUS-OXIDE REDUCTASE"/>
    <property type="match status" value="1"/>
</dbReference>
<dbReference type="STRING" id="1802410.A3H75_03210"/>
<gene>
    <name evidence="7" type="ORF">A3H75_03210</name>
</gene>
<dbReference type="InterPro" id="IPR051403">
    <property type="entry name" value="NosZ/Cyto_c_oxidase_sub2"/>
</dbReference>
<dbReference type="PROSITE" id="PS00078">
    <property type="entry name" value="COX2"/>
    <property type="match status" value="1"/>
</dbReference>
<feature type="domain" description="Cytochrome oxidase subunit II copper A binding" evidence="6">
    <location>
        <begin position="111"/>
        <end position="202"/>
    </location>
</feature>
<evidence type="ECO:0000256" key="4">
    <source>
        <dbReference type="SAM" id="MobiDB-lite"/>
    </source>
</evidence>
<keyword evidence="2" id="KW-0479">Metal-binding</keyword>
<dbReference type="InterPro" id="IPR028096">
    <property type="entry name" value="EfeO_Cupredoxin"/>
</dbReference>
<dbReference type="GO" id="GO:0005507">
    <property type="term" value="F:copper ion binding"/>
    <property type="evidence" value="ECO:0007669"/>
    <property type="project" value="InterPro"/>
</dbReference>
<feature type="chain" id="PRO_5009533254" description="Cytochrome oxidase subunit II copper A binding domain-containing protein" evidence="5">
    <location>
        <begin position="20"/>
        <end position="202"/>
    </location>
</feature>
<feature type="signal peptide" evidence="5">
    <location>
        <begin position="1"/>
        <end position="19"/>
    </location>
</feature>
<evidence type="ECO:0000256" key="5">
    <source>
        <dbReference type="SAM" id="SignalP"/>
    </source>
</evidence>
<dbReference type="AlphaFoldDB" id="A0A1F7VFK5"/>
<protein>
    <recommendedName>
        <fullName evidence="6">Cytochrome oxidase subunit II copper A binding domain-containing protein</fullName>
    </recommendedName>
</protein>
<dbReference type="GO" id="GO:0016020">
    <property type="term" value="C:membrane"/>
    <property type="evidence" value="ECO:0007669"/>
    <property type="project" value="InterPro"/>
</dbReference>
<dbReference type="InterPro" id="IPR002429">
    <property type="entry name" value="CcO_II-like_C"/>
</dbReference>
<keyword evidence="5" id="KW-0732">Signal</keyword>
<sequence>MKKYIFFGAVLSALVLVGAGCNKETPPVTGGTTAPETAAVPAEENKEEAKTDASGTVKIDIRQDEQSASPKALAGDKEPAPLQNQPSSQPQPSNPSTDADQEPSQPAPSVPATKSFTITASQWVFSPNTITVKQGDTVRLRVNSIDVAHGIMIPDYNINKVLNPGETVMIEFIADKKGTFSFRCSVQCGGGHPDMKGTLVVE</sequence>
<feature type="compositionally biased region" description="Low complexity" evidence="4">
    <location>
        <begin position="83"/>
        <end position="96"/>
    </location>
</feature>